<accession>B9XE61</accession>
<comment type="caution">
    <text evidence="1">The sequence shown here is derived from an EMBL/GenBank/DDBJ whole genome shotgun (WGS) entry which is preliminary data.</text>
</comment>
<protein>
    <submittedName>
        <fullName evidence="1">Uncharacterized protein</fullName>
    </submittedName>
</protein>
<keyword evidence="2" id="KW-1185">Reference proteome</keyword>
<dbReference type="Proteomes" id="UP000003688">
    <property type="component" value="Unassembled WGS sequence"/>
</dbReference>
<name>B9XE61_PEDPL</name>
<reference evidence="1 2" key="1">
    <citation type="journal article" date="2011" name="J. Bacteriol.">
        <title>Genome sequence of 'Pedosphaera parvula' Ellin514, an aerobic Verrucomicrobial isolate from pasture soil.</title>
        <authorList>
            <person name="Kant R."/>
            <person name="van Passel M.W."/>
            <person name="Sangwan P."/>
            <person name="Palva A."/>
            <person name="Lucas S."/>
            <person name="Copeland A."/>
            <person name="Lapidus A."/>
            <person name="Glavina Del Rio T."/>
            <person name="Dalin E."/>
            <person name="Tice H."/>
            <person name="Bruce D."/>
            <person name="Goodwin L."/>
            <person name="Pitluck S."/>
            <person name="Chertkov O."/>
            <person name="Larimer F.W."/>
            <person name="Land M.L."/>
            <person name="Hauser L."/>
            <person name="Brettin T.S."/>
            <person name="Detter J.C."/>
            <person name="Han S."/>
            <person name="de Vos W.M."/>
            <person name="Janssen P.H."/>
            <person name="Smidt H."/>
        </authorList>
    </citation>
    <scope>NUCLEOTIDE SEQUENCE [LARGE SCALE GENOMIC DNA]</scope>
    <source>
        <strain evidence="1 2">Ellin514</strain>
    </source>
</reference>
<evidence type="ECO:0000313" key="2">
    <source>
        <dbReference type="Proteomes" id="UP000003688"/>
    </source>
</evidence>
<dbReference type="RefSeq" id="WP_007414109.1">
    <property type="nucleotide sequence ID" value="NZ_ABOX02000007.1"/>
</dbReference>
<gene>
    <name evidence="1" type="ORF">Cflav_PD4615</name>
</gene>
<dbReference type="AlphaFoldDB" id="B9XE61"/>
<proteinExistence type="predicted"/>
<dbReference type="OrthoDB" id="5372958at2"/>
<dbReference type="EMBL" id="ABOX02000007">
    <property type="protein sequence ID" value="EEF61952.1"/>
    <property type="molecule type" value="Genomic_DNA"/>
</dbReference>
<evidence type="ECO:0000313" key="1">
    <source>
        <dbReference type="EMBL" id="EEF61952.1"/>
    </source>
</evidence>
<organism evidence="1 2">
    <name type="scientific">Pedosphaera parvula (strain Ellin514)</name>
    <dbReference type="NCBI Taxonomy" id="320771"/>
    <lineage>
        <taxon>Bacteria</taxon>
        <taxon>Pseudomonadati</taxon>
        <taxon>Verrucomicrobiota</taxon>
        <taxon>Pedosphaerae</taxon>
        <taxon>Pedosphaerales</taxon>
        <taxon>Pedosphaeraceae</taxon>
        <taxon>Pedosphaera</taxon>
    </lineage>
</organism>
<sequence>MSFLTSILKSIRPLIPDSAVGWGAREYFNQRYKELGTMTQLQIDSTNKTASVELDLKGEIQPLRVKINRYELTTMGEKTYIEIKEFETSREWINVLAQQFVKGKKFEVPELVKAVL</sequence>
<dbReference type="STRING" id="320771.Cflav_PD4615"/>